<gene>
    <name evidence="1" type="ORF">CDL12_24518</name>
</gene>
<keyword evidence="2" id="KW-1185">Reference proteome</keyword>
<reference evidence="2" key="1">
    <citation type="journal article" date="2018" name="Gigascience">
        <title>Genome assembly of the Pink Ipe (Handroanthus impetiginosus, Bignoniaceae), a highly valued, ecologically keystone Neotropical timber forest tree.</title>
        <authorList>
            <person name="Silva-Junior O.B."/>
            <person name="Grattapaglia D."/>
            <person name="Novaes E."/>
            <person name="Collevatti R.G."/>
        </authorList>
    </citation>
    <scope>NUCLEOTIDE SEQUENCE [LARGE SCALE GENOMIC DNA]</scope>
    <source>
        <strain evidence="2">cv. UFG-1</strain>
    </source>
</reference>
<dbReference type="AlphaFoldDB" id="A0A2G9GCE6"/>
<accession>A0A2G9GCE6</accession>
<evidence type="ECO:0000313" key="2">
    <source>
        <dbReference type="Proteomes" id="UP000231279"/>
    </source>
</evidence>
<evidence type="ECO:0000313" key="1">
    <source>
        <dbReference type="EMBL" id="PIN02963.1"/>
    </source>
</evidence>
<proteinExistence type="predicted"/>
<organism evidence="1 2">
    <name type="scientific">Handroanthus impetiginosus</name>
    <dbReference type="NCBI Taxonomy" id="429701"/>
    <lineage>
        <taxon>Eukaryota</taxon>
        <taxon>Viridiplantae</taxon>
        <taxon>Streptophyta</taxon>
        <taxon>Embryophyta</taxon>
        <taxon>Tracheophyta</taxon>
        <taxon>Spermatophyta</taxon>
        <taxon>Magnoliopsida</taxon>
        <taxon>eudicotyledons</taxon>
        <taxon>Gunneridae</taxon>
        <taxon>Pentapetalae</taxon>
        <taxon>asterids</taxon>
        <taxon>lamiids</taxon>
        <taxon>Lamiales</taxon>
        <taxon>Bignoniaceae</taxon>
        <taxon>Crescentiina</taxon>
        <taxon>Tabebuia alliance</taxon>
        <taxon>Handroanthus</taxon>
    </lineage>
</organism>
<name>A0A2G9GCE6_9LAMI</name>
<sequence length="33" mass="3985">MENRLPYRSDGLKSLMALRLRCQICKLEKMEEE</sequence>
<dbReference type="EMBL" id="NKXS01005696">
    <property type="protein sequence ID" value="PIN02963.1"/>
    <property type="molecule type" value="Genomic_DNA"/>
</dbReference>
<dbReference type="Proteomes" id="UP000231279">
    <property type="component" value="Unassembled WGS sequence"/>
</dbReference>
<protein>
    <submittedName>
        <fullName evidence="1">Uncharacterized protein</fullName>
    </submittedName>
</protein>
<comment type="caution">
    <text evidence="1">The sequence shown here is derived from an EMBL/GenBank/DDBJ whole genome shotgun (WGS) entry which is preliminary data.</text>
</comment>